<evidence type="ECO:0000256" key="2">
    <source>
        <dbReference type="ARBA" id="ARBA00022840"/>
    </source>
</evidence>
<dbReference type="Gene3D" id="3.40.50.300">
    <property type="entry name" value="P-loop containing nucleotide triphosphate hydrolases"/>
    <property type="match status" value="2"/>
</dbReference>
<evidence type="ECO:0000256" key="1">
    <source>
        <dbReference type="ARBA" id="ARBA00022741"/>
    </source>
</evidence>
<dbReference type="SUPFAM" id="SSF52540">
    <property type="entry name" value="P-loop containing nucleoside triphosphate hydrolases"/>
    <property type="match status" value="2"/>
</dbReference>
<dbReference type="PANTHER" id="PTHR43038">
    <property type="entry name" value="ATP-BINDING CASSETTE, SUB-FAMILY H, MEMBER 1"/>
    <property type="match status" value="1"/>
</dbReference>
<feature type="domain" description="ABC transporter" evidence="3">
    <location>
        <begin position="9"/>
        <end position="228"/>
    </location>
</feature>
<dbReference type="PROSITE" id="PS00211">
    <property type="entry name" value="ABC_TRANSPORTER_1"/>
    <property type="match status" value="1"/>
</dbReference>
<evidence type="ECO:0000313" key="4">
    <source>
        <dbReference type="EMBL" id="MBP2436710.1"/>
    </source>
</evidence>
<dbReference type="InterPro" id="IPR003439">
    <property type="entry name" value="ABC_transporter-like_ATP-bd"/>
</dbReference>
<keyword evidence="2 4" id="KW-0067">ATP-binding</keyword>
<evidence type="ECO:0000259" key="3">
    <source>
        <dbReference type="PROSITE" id="PS50893"/>
    </source>
</evidence>
<dbReference type="CDD" id="cd03230">
    <property type="entry name" value="ABC_DR_subfamily_A"/>
    <property type="match status" value="2"/>
</dbReference>
<keyword evidence="1" id="KW-0547">Nucleotide-binding</keyword>
<sequence>MTATVTQTIGLTDVEVRFGRTIALHDVTFALDAGSVTGLIGGDGSGKSTTLRVLAGTVRSRNGSATRLSAADVGYQPSDSGTWRNLTVQENINFVGHVRGISAATLRERAKDMLQRAGLDHARDRLARDLSGGMRQKLGFILATIHRPRLVLLDEPTTGVDPVSRADLWDLVSDAAADGASIAMATTYLDEAERCARVLLFDRGELLADDTPEGVAASAPGSLYVSAPGEKLPNDGDTVWWRRGMQMFGWSPVALPPSEYYEGSSADLENAAVAYALDATRRHAPESYERFRRDADLPSSAGGVGSSVLVAATDITRKFGSFQALKGVDLSVATGEVVGLLGGNGAGKTTLIRVILGLTRPTSGAVQLFGEDESTLAARRRIGYVAQGIGLYTGLTAAENVRFVGQVFRADVDEDIKGLDPRIASTVVHVLPLGEQRNVAVLAATSHDPELLVLDEPTSGMDRLGSVALWSRARQHADRGAGVLITTHDMREAEQCDRLVLMVQGEVVGVGTRDELLAGREVIGVETPDWQKALSALRASGLHVSLHGRQCRVVPDETHDEDVVRAILEEAGVESVDIRRRPASLQEVMVHAQLAGVAVEAD</sequence>
<dbReference type="SMART" id="SM00382">
    <property type="entry name" value="AAA"/>
    <property type="match status" value="2"/>
</dbReference>
<organism evidence="4 5">
    <name type="scientific">Microbacterium amylolyticum</name>
    <dbReference type="NCBI Taxonomy" id="936337"/>
    <lineage>
        <taxon>Bacteria</taxon>
        <taxon>Bacillati</taxon>
        <taxon>Actinomycetota</taxon>
        <taxon>Actinomycetes</taxon>
        <taxon>Micrococcales</taxon>
        <taxon>Microbacteriaceae</taxon>
        <taxon>Microbacterium</taxon>
    </lineage>
</organism>
<keyword evidence="5" id="KW-1185">Reference proteome</keyword>
<evidence type="ECO:0000313" key="5">
    <source>
        <dbReference type="Proteomes" id="UP001519362"/>
    </source>
</evidence>
<dbReference type="InterPro" id="IPR027417">
    <property type="entry name" value="P-loop_NTPase"/>
</dbReference>
<dbReference type="Proteomes" id="UP001519362">
    <property type="component" value="Unassembled WGS sequence"/>
</dbReference>
<comment type="caution">
    <text evidence="4">The sequence shown here is derived from an EMBL/GenBank/DDBJ whole genome shotgun (WGS) entry which is preliminary data.</text>
</comment>
<dbReference type="GO" id="GO:0005524">
    <property type="term" value="F:ATP binding"/>
    <property type="evidence" value="ECO:0007669"/>
    <property type="project" value="UniProtKB-KW"/>
</dbReference>
<dbReference type="PANTHER" id="PTHR43038:SF3">
    <property type="entry name" value="ABC TRANSPORTER G FAMILY MEMBER 20 ISOFORM X1"/>
    <property type="match status" value="1"/>
</dbReference>
<dbReference type="PROSITE" id="PS50893">
    <property type="entry name" value="ABC_TRANSPORTER_2"/>
    <property type="match status" value="2"/>
</dbReference>
<feature type="domain" description="ABC transporter" evidence="3">
    <location>
        <begin position="310"/>
        <end position="529"/>
    </location>
</feature>
<dbReference type="Pfam" id="PF00005">
    <property type="entry name" value="ABC_tran"/>
    <property type="match status" value="2"/>
</dbReference>
<gene>
    <name evidence="4" type="ORF">JOF34_001296</name>
</gene>
<proteinExistence type="predicted"/>
<protein>
    <submittedName>
        <fullName evidence="4">ABC-2 type transport system ATP-binding protein</fullName>
    </submittedName>
</protein>
<dbReference type="RefSeq" id="WP_165135721.1">
    <property type="nucleotide sequence ID" value="NZ_CP049253.1"/>
</dbReference>
<dbReference type="InterPro" id="IPR003593">
    <property type="entry name" value="AAA+_ATPase"/>
</dbReference>
<accession>A0ABS4ZI85</accession>
<dbReference type="InterPro" id="IPR017871">
    <property type="entry name" value="ABC_transporter-like_CS"/>
</dbReference>
<dbReference type="EMBL" id="JAGIOL010000001">
    <property type="protein sequence ID" value="MBP2436710.1"/>
    <property type="molecule type" value="Genomic_DNA"/>
</dbReference>
<name>A0ABS4ZI85_9MICO</name>
<reference evidence="4 5" key="1">
    <citation type="submission" date="2021-03" db="EMBL/GenBank/DDBJ databases">
        <title>Sequencing the genomes of 1000 actinobacteria strains.</title>
        <authorList>
            <person name="Klenk H.-P."/>
        </authorList>
    </citation>
    <scope>NUCLEOTIDE SEQUENCE [LARGE SCALE GENOMIC DNA]</scope>
    <source>
        <strain evidence="4 5">DSM 24221</strain>
    </source>
</reference>